<evidence type="ECO:0000259" key="5">
    <source>
        <dbReference type="PROSITE" id="PS01124"/>
    </source>
</evidence>
<comment type="caution">
    <text evidence="6">The sequence shown here is derived from an EMBL/GenBank/DDBJ whole genome shotgun (WGS) entry which is preliminary data.</text>
</comment>
<evidence type="ECO:0000313" key="7">
    <source>
        <dbReference type="Proteomes" id="UP001598673"/>
    </source>
</evidence>
<accession>A0ABW6GB69</accession>
<dbReference type="SUPFAM" id="SSF51215">
    <property type="entry name" value="Regulatory protein AraC"/>
    <property type="match status" value="1"/>
</dbReference>
<evidence type="ECO:0000313" key="6">
    <source>
        <dbReference type="EMBL" id="MFD6796441.1"/>
    </source>
</evidence>
<dbReference type="InterPro" id="IPR037923">
    <property type="entry name" value="HTH-like"/>
</dbReference>
<dbReference type="InterPro" id="IPR050204">
    <property type="entry name" value="AraC_XylS_family_regulators"/>
</dbReference>
<dbReference type="RefSeq" id="WP_258936201.1">
    <property type="nucleotide sequence ID" value="NZ_JANBBF010000008.1"/>
</dbReference>
<feature type="region of interest" description="Disordered" evidence="4">
    <location>
        <begin position="1"/>
        <end position="66"/>
    </location>
</feature>
<dbReference type="SMART" id="SM00342">
    <property type="entry name" value="HTH_ARAC"/>
    <property type="match status" value="1"/>
</dbReference>
<keyword evidence="2" id="KW-0238">DNA-binding</keyword>
<keyword evidence="1" id="KW-0805">Transcription regulation</keyword>
<dbReference type="InterPro" id="IPR009057">
    <property type="entry name" value="Homeodomain-like_sf"/>
</dbReference>
<protein>
    <submittedName>
        <fullName evidence="6">Helix-turn-helix transcriptional regulator</fullName>
    </submittedName>
</protein>
<evidence type="ECO:0000256" key="1">
    <source>
        <dbReference type="ARBA" id="ARBA00023015"/>
    </source>
</evidence>
<dbReference type="InterPro" id="IPR018060">
    <property type="entry name" value="HTH_AraC"/>
</dbReference>
<dbReference type="PANTHER" id="PTHR46796">
    <property type="entry name" value="HTH-TYPE TRANSCRIPTIONAL ACTIVATOR RHAS-RELATED"/>
    <property type="match status" value="1"/>
</dbReference>
<evidence type="ECO:0000256" key="4">
    <source>
        <dbReference type="SAM" id="MobiDB-lite"/>
    </source>
</evidence>
<name>A0ABW6GB69_9PSEU</name>
<dbReference type="Proteomes" id="UP001598673">
    <property type="component" value="Unassembled WGS sequence"/>
</dbReference>
<keyword evidence="7" id="KW-1185">Reference proteome</keyword>
<evidence type="ECO:0000256" key="3">
    <source>
        <dbReference type="ARBA" id="ARBA00023163"/>
    </source>
</evidence>
<dbReference type="EMBL" id="JBHXCV010000021">
    <property type="protein sequence ID" value="MFD6796441.1"/>
    <property type="molecule type" value="Genomic_DNA"/>
</dbReference>
<sequence length="352" mass="37860">MAHSSGTTDSPGSDTPDSDSPGSDSRDADSPAADSPPPPAGSDGVVGGTRQLRTMRADGTPVYRHRQPVSMPAVAVNRLAPTGPATADAARDTPGPPEHRHAHDFLVLTYVEADAGAIEVDGASRPLRAGEVHALLPGQVVKPVVTTSPAGGRAWSVSFVPDAVPALASVSPLSWTRHPLLSLFAPQVGVALVPEPDRDRWSRHLADLAAELAAPERLGAREAVTSLLTRVLVDAARLAPRQPDTRDALVERVFDRIEETFREPISTADVAAALGYTPGHLTTLVRERTGRPLLEWITERRLTEVRRLLRETDLPLGVVAARTGLRDASYLVRRFRGHYGVTPQRWREAQTR</sequence>
<proteinExistence type="predicted"/>
<dbReference type="Pfam" id="PF12833">
    <property type="entry name" value="HTH_18"/>
    <property type="match status" value="1"/>
</dbReference>
<organism evidence="6 7">
    <name type="scientific">Prauserella salsuginis</name>
    <dbReference type="NCBI Taxonomy" id="387889"/>
    <lineage>
        <taxon>Bacteria</taxon>
        <taxon>Bacillati</taxon>
        <taxon>Actinomycetota</taxon>
        <taxon>Actinomycetes</taxon>
        <taxon>Pseudonocardiales</taxon>
        <taxon>Pseudonocardiaceae</taxon>
        <taxon>Prauserella</taxon>
        <taxon>Prauserella salsuginis group</taxon>
    </lineage>
</organism>
<gene>
    <name evidence="6" type="ORF">ACFWGY_24210</name>
</gene>
<dbReference type="PROSITE" id="PS01124">
    <property type="entry name" value="HTH_ARAC_FAMILY_2"/>
    <property type="match status" value="1"/>
</dbReference>
<keyword evidence="3" id="KW-0804">Transcription</keyword>
<reference evidence="6 7" key="1">
    <citation type="submission" date="2024-09" db="EMBL/GenBank/DDBJ databases">
        <title>The Natural Products Discovery Center: Release of the First 8490 Sequenced Strains for Exploring Actinobacteria Biosynthetic Diversity.</title>
        <authorList>
            <person name="Kalkreuter E."/>
            <person name="Kautsar S.A."/>
            <person name="Yang D."/>
            <person name="Bader C.D."/>
            <person name="Teijaro C.N."/>
            <person name="Fluegel L."/>
            <person name="Davis C.M."/>
            <person name="Simpson J.R."/>
            <person name="Lauterbach L."/>
            <person name="Steele A.D."/>
            <person name="Gui C."/>
            <person name="Meng S."/>
            <person name="Li G."/>
            <person name="Viehrig K."/>
            <person name="Ye F."/>
            <person name="Su P."/>
            <person name="Kiefer A.F."/>
            <person name="Nichols A."/>
            <person name="Cepeda A.J."/>
            <person name="Yan W."/>
            <person name="Fan B."/>
            <person name="Jiang Y."/>
            <person name="Adhikari A."/>
            <person name="Zheng C.-J."/>
            <person name="Schuster L."/>
            <person name="Cowan T.M."/>
            <person name="Smanski M.J."/>
            <person name="Chevrette M.G."/>
            <person name="De Carvalho L.P.S."/>
            <person name="Shen B."/>
        </authorList>
    </citation>
    <scope>NUCLEOTIDE SEQUENCE [LARGE SCALE GENOMIC DNA]</scope>
    <source>
        <strain evidence="6 7">NPDC060353</strain>
    </source>
</reference>
<feature type="domain" description="HTH araC/xylS-type" evidence="5">
    <location>
        <begin position="251"/>
        <end position="349"/>
    </location>
</feature>
<evidence type="ECO:0000256" key="2">
    <source>
        <dbReference type="ARBA" id="ARBA00023125"/>
    </source>
</evidence>
<feature type="compositionally biased region" description="Low complexity" evidence="4">
    <location>
        <begin position="1"/>
        <end position="23"/>
    </location>
</feature>
<dbReference type="SUPFAM" id="SSF46689">
    <property type="entry name" value="Homeodomain-like"/>
    <property type="match status" value="2"/>
</dbReference>
<dbReference type="Gene3D" id="1.10.10.60">
    <property type="entry name" value="Homeodomain-like"/>
    <property type="match status" value="1"/>
</dbReference>